<organism evidence="1 4">
    <name type="scientific">Trichinella pseudospiralis</name>
    <name type="common">Parasitic roundworm</name>
    <dbReference type="NCBI Taxonomy" id="6337"/>
    <lineage>
        <taxon>Eukaryota</taxon>
        <taxon>Metazoa</taxon>
        <taxon>Ecdysozoa</taxon>
        <taxon>Nematoda</taxon>
        <taxon>Enoplea</taxon>
        <taxon>Dorylaimia</taxon>
        <taxon>Trichinellida</taxon>
        <taxon>Trichinellidae</taxon>
        <taxon>Trichinella</taxon>
    </lineage>
</organism>
<dbReference type="AlphaFoldDB" id="A0A0V1DZH0"/>
<sequence length="257" mass="28803">MTKIKARNVQRSCAASQRERHLSRRKPFRLLVQCLDYYLLQFCKILAALTKQICTMSFSNAAAFRLNCGFLRSNFISFQKAELPPLNFNTSLCPILSDSLLHFPYICTRVSSDLTSSFLTSCDQFCHRSVVSLSTLNNYVGFLTAAQRFSPNFCGRVSQGQMPLSCNKSAALSHPSSLPASCPVAFTYPNSERFVMPHAVISQMLGTGIHSTGAVSSPQKCRHVVRRVAIFTQELYMISKMACGFHFCDQQQYFTVV</sequence>
<dbReference type="EMBL" id="JYDR01000176">
    <property type="protein sequence ID" value="KRY66243.1"/>
    <property type="molecule type" value="Genomic_DNA"/>
</dbReference>
<comment type="caution">
    <text evidence="1">The sequence shown here is derived from an EMBL/GenBank/DDBJ whole genome shotgun (WGS) entry which is preliminary data.</text>
</comment>
<evidence type="ECO:0000313" key="4">
    <source>
        <dbReference type="Proteomes" id="UP000054632"/>
    </source>
</evidence>
<dbReference type="EMBL" id="JYDV01000194">
    <property type="protein sequence ID" value="KRZ25655.1"/>
    <property type="molecule type" value="Genomic_DNA"/>
</dbReference>
<reference evidence="4 5" key="1">
    <citation type="submission" date="2015-01" db="EMBL/GenBank/DDBJ databases">
        <title>Evolution of Trichinella species and genotypes.</title>
        <authorList>
            <person name="Korhonen P.K."/>
            <person name="Edoardo P."/>
            <person name="Giuseppe L.R."/>
            <person name="Gasser R.B."/>
        </authorList>
    </citation>
    <scope>NUCLEOTIDE SEQUENCE [LARGE SCALE GENOMIC DNA]</scope>
    <source>
        <strain evidence="1">ISS13</strain>
        <strain evidence="3">ISS176</strain>
        <strain evidence="2">ISS588</strain>
    </source>
</reference>
<evidence type="ECO:0000313" key="1">
    <source>
        <dbReference type="EMBL" id="KRY66243.1"/>
    </source>
</evidence>
<gene>
    <name evidence="1" type="ORF">T4A_2003</name>
    <name evidence="2" type="ORF">T4B_14059</name>
    <name evidence="3" type="ORF">T4C_463</name>
</gene>
<evidence type="ECO:0000313" key="5">
    <source>
        <dbReference type="Proteomes" id="UP000054805"/>
    </source>
</evidence>
<dbReference type="Proteomes" id="UP000054632">
    <property type="component" value="Unassembled WGS sequence"/>
</dbReference>
<protein>
    <submittedName>
        <fullName evidence="1">Uncharacterized protein</fullName>
    </submittedName>
</protein>
<keyword evidence="5" id="KW-1185">Reference proteome</keyword>
<dbReference type="Proteomes" id="UP000054826">
    <property type="component" value="Unassembled WGS sequence"/>
</dbReference>
<dbReference type="Proteomes" id="UP000054805">
    <property type="component" value="Unassembled WGS sequence"/>
</dbReference>
<name>A0A0V1DZH0_TRIPS</name>
<proteinExistence type="predicted"/>
<dbReference type="EMBL" id="JYDS01000270">
    <property type="protein sequence ID" value="KRZ19674.1"/>
    <property type="molecule type" value="Genomic_DNA"/>
</dbReference>
<evidence type="ECO:0000313" key="2">
    <source>
        <dbReference type="EMBL" id="KRZ19674.1"/>
    </source>
</evidence>
<evidence type="ECO:0000313" key="3">
    <source>
        <dbReference type="EMBL" id="KRZ25655.1"/>
    </source>
</evidence>
<accession>A0A0V1DZH0</accession>